<evidence type="ECO:0000313" key="2">
    <source>
        <dbReference type="EnsemblPlants" id="KEH15841"/>
    </source>
</evidence>
<evidence type="ECO:0000313" key="3">
    <source>
        <dbReference type="Proteomes" id="UP000002051"/>
    </source>
</evidence>
<dbReference type="HOGENOM" id="CLU_2254182_0_0_1"/>
<reference evidence="2" key="3">
    <citation type="submission" date="2015-06" db="UniProtKB">
        <authorList>
            <consortium name="EnsemblPlants"/>
        </authorList>
    </citation>
    <scope>IDENTIFICATION</scope>
    <source>
        <strain evidence="2">cv. Jemalong A17</strain>
    </source>
</reference>
<proteinExistence type="predicted"/>
<name>A0A072TF64_MEDTR</name>
<reference evidence="1 3" key="2">
    <citation type="journal article" date="2014" name="BMC Genomics">
        <title>An improved genome release (version Mt4.0) for the model legume Medicago truncatula.</title>
        <authorList>
            <person name="Tang H."/>
            <person name="Krishnakumar V."/>
            <person name="Bidwell S."/>
            <person name="Rosen B."/>
            <person name="Chan A."/>
            <person name="Zhou S."/>
            <person name="Gentzbittel L."/>
            <person name="Childs K.L."/>
            <person name="Yandell M."/>
            <person name="Gundlach H."/>
            <person name="Mayer K.F."/>
            <person name="Schwartz D.C."/>
            <person name="Town C.D."/>
        </authorList>
    </citation>
    <scope>GENOME REANNOTATION</scope>
    <source>
        <strain evidence="1">A17</strain>
        <strain evidence="2 3">cv. Jemalong A17</strain>
    </source>
</reference>
<dbReference type="AlphaFoldDB" id="A0A072TF64"/>
<reference evidence="1 3" key="1">
    <citation type="journal article" date="2011" name="Nature">
        <title>The Medicago genome provides insight into the evolution of rhizobial symbioses.</title>
        <authorList>
            <person name="Young N.D."/>
            <person name="Debelle F."/>
            <person name="Oldroyd G.E."/>
            <person name="Geurts R."/>
            <person name="Cannon S.B."/>
            <person name="Udvardi M.K."/>
            <person name="Benedito V.A."/>
            <person name="Mayer K.F."/>
            <person name="Gouzy J."/>
            <person name="Schoof H."/>
            <person name="Van de Peer Y."/>
            <person name="Proost S."/>
            <person name="Cook D.R."/>
            <person name="Meyers B.C."/>
            <person name="Spannagl M."/>
            <person name="Cheung F."/>
            <person name="De Mita S."/>
            <person name="Krishnakumar V."/>
            <person name="Gundlach H."/>
            <person name="Zhou S."/>
            <person name="Mudge J."/>
            <person name="Bharti A.K."/>
            <person name="Murray J.D."/>
            <person name="Naoumkina M.A."/>
            <person name="Rosen B."/>
            <person name="Silverstein K.A."/>
            <person name="Tang H."/>
            <person name="Rombauts S."/>
            <person name="Zhao P.X."/>
            <person name="Zhou P."/>
            <person name="Barbe V."/>
            <person name="Bardou P."/>
            <person name="Bechner M."/>
            <person name="Bellec A."/>
            <person name="Berger A."/>
            <person name="Berges H."/>
            <person name="Bidwell S."/>
            <person name="Bisseling T."/>
            <person name="Choisne N."/>
            <person name="Couloux A."/>
            <person name="Denny R."/>
            <person name="Deshpande S."/>
            <person name="Dai X."/>
            <person name="Doyle J.J."/>
            <person name="Dudez A.M."/>
            <person name="Farmer A.D."/>
            <person name="Fouteau S."/>
            <person name="Franken C."/>
            <person name="Gibelin C."/>
            <person name="Gish J."/>
            <person name="Goldstein S."/>
            <person name="Gonzalez A.J."/>
            <person name="Green P.J."/>
            <person name="Hallab A."/>
            <person name="Hartog M."/>
            <person name="Hua A."/>
            <person name="Humphray S.J."/>
            <person name="Jeong D.H."/>
            <person name="Jing Y."/>
            <person name="Jocker A."/>
            <person name="Kenton S.M."/>
            <person name="Kim D.J."/>
            <person name="Klee K."/>
            <person name="Lai H."/>
            <person name="Lang C."/>
            <person name="Lin S."/>
            <person name="Macmil S.L."/>
            <person name="Magdelenat G."/>
            <person name="Matthews L."/>
            <person name="McCorrison J."/>
            <person name="Monaghan E.L."/>
            <person name="Mun J.H."/>
            <person name="Najar F.Z."/>
            <person name="Nicholson C."/>
            <person name="Noirot C."/>
            <person name="O'Bleness M."/>
            <person name="Paule C.R."/>
            <person name="Poulain J."/>
            <person name="Prion F."/>
            <person name="Qin B."/>
            <person name="Qu C."/>
            <person name="Retzel E.F."/>
            <person name="Riddle C."/>
            <person name="Sallet E."/>
            <person name="Samain S."/>
            <person name="Samson N."/>
            <person name="Sanders I."/>
            <person name="Saurat O."/>
            <person name="Scarpelli C."/>
            <person name="Schiex T."/>
            <person name="Segurens B."/>
            <person name="Severin A.J."/>
            <person name="Sherrier D.J."/>
            <person name="Shi R."/>
            <person name="Sims S."/>
            <person name="Singer S.R."/>
            <person name="Sinharoy S."/>
            <person name="Sterck L."/>
            <person name="Viollet A."/>
            <person name="Wang B.B."/>
            <person name="Wang K."/>
            <person name="Wang M."/>
            <person name="Wang X."/>
            <person name="Warfsmann J."/>
            <person name="Weissenbach J."/>
            <person name="White D.D."/>
            <person name="White J.D."/>
            <person name="Wiley G.B."/>
            <person name="Wincker P."/>
            <person name="Xing Y."/>
            <person name="Yang L."/>
            <person name="Yao Z."/>
            <person name="Ying F."/>
            <person name="Zhai J."/>
            <person name="Zhou L."/>
            <person name="Zuber A."/>
            <person name="Denarie J."/>
            <person name="Dixon R.A."/>
            <person name="May G.D."/>
            <person name="Schwartz D.C."/>
            <person name="Rogers J."/>
            <person name="Quetier F."/>
            <person name="Town C.D."/>
            <person name="Roe B.A."/>
        </authorList>
    </citation>
    <scope>NUCLEOTIDE SEQUENCE [LARGE SCALE GENOMIC DNA]</scope>
    <source>
        <strain evidence="1">A17</strain>
        <strain evidence="2 3">cv. Jemalong A17</strain>
    </source>
</reference>
<evidence type="ECO:0000313" key="1">
    <source>
        <dbReference type="EMBL" id="KEH15841.1"/>
    </source>
</evidence>
<dbReference type="Proteomes" id="UP000002051">
    <property type="component" value="Unassembled WGS sequence"/>
</dbReference>
<organism evidence="1 3">
    <name type="scientific">Medicago truncatula</name>
    <name type="common">Barrel medic</name>
    <name type="synonym">Medicago tribuloides</name>
    <dbReference type="NCBI Taxonomy" id="3880"/>
    <lineage>
        <taxon>Eukaryota</taxon>
        <taxon>Viridiplantae</taxon>
        <taxon>Streptophyta</taxon>
        <taxon>Embryophyta</taxon>
        <taxon>Tracheophyta</taxon>
        <taxon>Spermatophyta</taxon>
        <taxon>Magnoliopsida</taxon>
        <taxon>eudicotyledons</taxon>
        <taxon>Gunneridae</taxon>
        <taxon>Pentapetalae</taxon>
        <taxon>rosids</taxon>
        <taxon>fabids</taxon>
        <taxon>Fabales</taxon>
        <taxon>Fabaceae</taxon>
        <taxon>Papilionoideae</taxon>
        <taxon>50 kb inversion clade</taxon>
        <taxon>NPAAA clade</taxon>
        <taxon>Hologalegina</taxon>
        <taxon>IRL clade</taxon>
        <taxon>Trifolieae</taxon>
        <taxon>Medicago</taxon>
    </lineage>
</organism>
<accession>A0A072TF64</accession>
<keyword evidence="3" id="KW-1185">Reference proteome</keyword>
<dbReference type="EnsemblPlants" id="KEH15841">
    <property type="protein sequence ID" value="KEH15841"/>
    <property type="gene ID" value="MTR_0497s0040"/>
</dbReference>
<dbReference type="EMBL" id="KL403222">
    <property type="protein sequence ID" value="KEH15841.1"/>
    <property type="molecule type" value="Genomic_DNA"/>
</dbReference>
<protein>
    <submittedName>
        <fullName evidence="1 2">Uncharacterized protein</fullName>
    </submittedName>
</protein>
<gene>
    <name evidence="1" type="ORF">MTR_0497s0040</name>
</gene>
<sequence>MRYFKVTSLPKFRLKRRKFPTLTIRIKWVRIEKSGQNLGYDNNQLSWFLPQTGSSPVPLALPRRFSLIISKITNAQYSLSMRLLRCSSTQVRDFQCSSTKARVF</sequence>